<feature type="compositionally biased region" description="Low complexity" evidence="1">
    <location>
        <begin position="190"/>
        <end position="215"/>
    </location>
</feature>
<gene>
    <name evidence="2" type="ORF">ACFQS8_11415</name>
</gene>
<proteinExistence type="predicted"/>
<feature type="region of interest" description="Disordered" evidence="1">
    <location>
        <begin position="173"/>
        <end position="216"/>
    </location>
</feature>
<dbReference type="EMBL" id="JBHTBR010000005">
    <property type="protein sequence ID" value="MFC7292228.1"/>
    <property type="molecule type" value="Genomic_DNA"/>
</dbReference>
<organism evidence="2 3">
    <name type="scientific">Hirschia litorea</name>
    <dbReference type="NCBI Taxonomy" id="1199156"/>
    <lineage>
        <taxon>Bacteria</taxon>
        <taxon>Pseudomonadati</taxon>
        <taxon>Pseudomonadota</taxon>
        <taxon>Alphaproteobacteria</taxon>
        <taxon>Hyphomonadales</taxon>
        <taxon>Hyphomonadaceae</taxon>
        <taxon>Hirschia</taxon>
    </lineage>
</organism>
<dbReference type="RefSeq" id="WP_382167489.1">
    <property type="nucleotide sequence ID" value="NZ_JBHTBR010000005.1"/>
</dbReference>
<feature type="compositionally biased region" description="Basic and acidic residues" evidence="1">
    <location>
        <begin position="1"/>
        <end position="13"/>
    </location>
</feature>
<name>A0ABW2IMW4_9PROT</name>
<sequence>MNDTSDSNKKDTPNSKAETPVDSVETSSETVSDQTPIDAEFENVSPETDTTPFEVRTTVEKSGPGWGAMLTTGAFSSIIGAAIAMVATGSSGVDTAKFAPAEVKNQIFAVEELQKDLNQRVQDVRGSISAIEARQNTSITEIRTLLDERLEGETSIRDELNLLTSHLETILEDGSTNIQTSENTNQTSQEDTTSNLDTDTNNDSETPTPSTRPSSLLAVLTQLDALETKIAELENSEAEKLASSTREDAAADGATQQVSADISKLIKRIEAVESAETNLTQAMQARSDAIRDLTLGLSQTQKSVKSIENDIQQLRTAQTRQNANVNTQKTPSIDLAEDMAKASLAVSKVEAASARGKPFSNAWNELAKVMPDENVMGLMDIARRGAPPLEEISTEFAQIKDTLMARAATPKKDDGWNWARKAMSGVVTVKRTSGDNIDNAGRLHNISKALDANNLAEAIKHAEAVDGTLSTEIESWLDGAKRRLAFDEGIETVRQAILQKSGVILPPQPKEPSSTVSDQKQKAGATDKKGASE</sequence>
<comment type="caution">
    <text evidence="2">The sequence shown here is derived from an EMBL/GenBank/DDBJ whole genome shotgun (WGS) entry which is preliminary data.</text>
</comment>
<feature type="region of interest" description="Disordered" evidence="1">
    <location>
        <begin position="236"/>
        <end position="257"/>
    </location>
</feature>
<feature type="compositionally biased region" description="Basic and acidic residues" evidence="1">
    <location>
        <begin position="519"/>
        <end position="533"/>
    </location>
</feature>
<feature type="compositionally biased region" description="Low complexity" evidence="1">
    <location>
        <begin position="18"/>
        <end position="33"/>
    </location>
</feature>
<keyword evidence="3" id="KW-1185">Reference proteome</keyword>
<feature type="compositionally biased region" description="Basic and acidic residues" evidence="1">
    <location>
        <begin position="236"/>
        <end position="249"/>
    </location>
</feature>
<reference evidence="3" key="1">
    <citation type="journal article" date="2019" name="Int. J. Syst. Evol. Microbiol.">
        <title>The Global Catalogue of Microorganisms (GCM) 10K type strain sequencing project: providing services to taxonomists for standard genome sequencing and annotation.</title>
        <authorList>
            <consortium name="The Broad Institute Genomics Platform"/>
            <consortium name="The Broad Institute Genome Sequencing Center for Infectious Disease"/>
            <person name="Wu L."/>
            <person name="Ma J."/>
        </authorList>
    </citation>
    <scope>NUCLEOTIDE SEQUENCE [LARGE SCALE GENOMIC DNA]</scope>
    <source>
        <strain evidence="3">CCUG 51308</strain>
    </source>
</reference>
<evidence type="ECO:0000256" key="1">
    <source>
        <dbReference type="SAM" id="MobiDB-lite"/>
    </source>
</evidence>
<accession>A0ABW2IMW4</accession>
<feature type="compositionally biased region" description="Polar residues" evidence="1">
    <location>
        <begin position="174"/>
        <end position="189"/>
    </location>
</feature>
<protein>
    <submittedName>
        <fullName evidence="2">Uncharacterized protein</fullName>
    </submittedName>
</protein>
<feature type="region of interest" description="Disordered" evidence="1">
    <location>
        <begin position="500"/>
        <end position="533"/>
    </location>
</feature>
<evidence type="ECO:0000313" key="3">
    <source>
        <dbReference type="Proteomes" id="UP001596492"/>
    </source>
</evidence>
<evidence type="ECO:0000313" key="2">
    <source>
        <dbReference type="EMBL" id="MFC7292228.1"/>
    </source>
</evidence>
<dbReference type="Proteomes" id="UP001596492">
    <property type="component" value="Unassembled WGS sequence"/>
</dbReference>
<feature type="region of interest" description="Disordered" evidence="1">
    <location>
        <begin position="1"/>
        <end position="49"/>
    </location>
</feature>